<evidence type="ECO:0000313" key="6">
    <source>
        <dbReference type="EMBL" id="SHI09557.1"/>
    </source>
</evidence>
<keyword evidence="4 6" id="KW-0067">ATP-binding</keyword>
<evidence type="ECO:0000313" key="7">
    <source>
        <dbReference type="Proteomes" id="UP000184389"/>
    </source>
</evidence>
<sequence>MNSPILEVKNLKKYFPINSGKLFGEKTYLKAVNDVTFSIEKGKTLGLIGESGCGKSTIGKAVMGLSKATSGSIKYQGRDINSYNAKEMKEFRRNVQMIFQDPYSSLDPKKRISYAVQEPLYIHNIGTPKERLEKARELLETVGLSYYHMNRYPHEFSGGQRQRINIARALTLNPELLVCDEPTSALDVSIQAQVLNLFKQLQEKFGLTYLFISHSLNVVKYLSDDIAVMYLGKMVELGDSNGIYKRPLHPYTQALFSAIPTEDPTVKVDRIMLKGEVPSPLNPPSGCQFHNRCPFVKDICKEVSPELIEIEKNHKVACHIYKDGWTSM</sequence>
<keyword evidence="3" id="KW-0547">Nucleotide-binding</keyword>
<feature type="domain" description="ABC transporter" evidence="5">
    <location>
        <begin position="6"/>
        <end position="256"/>
    </location>
</feature>
<evidence type="ECO:0000259" key="5">
    <source>
        <dbReference type="PROSITE" id="PS50893"/>
    </source>
</evidence>
<dbReference type="OrthoDB" id="9806285at2"/>
<dbReference type="Proteomes" id="UP000184389">
    <property type="component" value="Unassembled WGS sequence"/>
</dbReference>
<dbReference type="GO" id="GO:0016887">
    <property type="term" value="F:ATP hydrolysis activity"/>
    <property type="evidence" value="ECO:0007669"/>
    <property type="project" value="InterPro"/>
</dbReference>
<dbReference type="Pfam" id="PF08352">
    <property type="entry name" value="oligo_HPY"/>
    <property type="match status" value="1"/>
</dbReference>
<dbReference type="Pfam" id="PF00005">
    <property type="entry name" value="ABC_tran"/>
    <property type="match status" value="1"/>
</dbReference>
<dbReference type="NCBIfam" id="TIGR01727">
    <property type="entry name" value="oligo_HPY"/>
    <property type="match status" value="1"/>
</dbReference>
<accession>A0A1M5YC16</accession>
<dbReference type="NCBIfam" id="NF008453">
    <property type="entry name" value="PRK11308.1"/>
    <property type="match status" value="1"/>
</dbReference>
<dbReference type="PANTHER" id="PTHR43776">
    <property type="entry name" value="TRANSPORT ATP-BINDING PROTEIN"/>
    <property type="match status" value="1"/>
</dbReference>
<dbReference type="AlphaFoldDB" id="A0A1M5YC16"/>
<gene>
    <name evidence="6" type="ORF">SAMN02745180_02110</name>
</gene>
<dbReference type="FunFam" id="3.40.50.300:FF:000016">
    <property type="entry name" value="Oligopeptide ABC transporter ATP-binding component"/>
    <property type="match status" value="1"/>
</dbReference>
<dbReference type="InterPro" id="IPR003593">
    <property type="entry name" value="AAA+_ATPase"/>
</dbReference>
<dbReference type="InterPro" id="IPR003439">
    <property type="entry name" value="ABC_transporter-like_ATP-bd"/>
</dbReference>
<comment type="similarity">
    <text evidence="1">Belongs to the ABC transporter superfamily.</text>
</comment>
<evidence type="ECO:0000256" key="4">
    <source>
        <dbReference type="ARBA" id="ARBA00022840"/>
    </source>
</evidence>
<protein>
    <submittedName>
        <fullName evidence="6">Peptide/nickel transport system ATP-binding protein</fullName>
    </submittedName>
</protein>
<evidence type="ECO:0000256" key="3">
    <source>
        <dbReference type="ARBA" id="ARBA00022741"/>
    </source>
</evidence>
<dbReference type="RefSeq" id="WP_072744758.1">
    <property type="nucleotide sequence ID" value="NZ_FQXR01000010.1"/>
</dbReference>
<name>A0A1M5YC16_9FIRM</name>
<dbReference type="SUPFAM" id="SSF52540">
    <property type="entry name" value="P-loop containing nucleoside triphosphate hydrolases"/>
    <property type="match status" value="1"/>
</dbReference>
<dbReference type="InterPro" id="IPR013563">
    <property type="entry name" value="Oligopep_ABC_C"/>
</dbReference>
<dbReference type="PROSITE" id="PS50893">
    <property type="entry name" value="ABC_TRANSPORTER_2"/>
    <property type="match status" value="1"/>
</dbReference>
<evidence type="ECO:0000256" key="1">
    <source>
        <dbReference type="ARBA" id="ARBA00005417"/>
    </source>
</evidence>
<keyword evidence="7" id="KW-1185">Reference proteome</keyword>
<dbReference type="GO" id="GO:0055085">
    <property type="term" value="P:transmembrane transport"/>
    <property type="evidence" value="ECO:0007669"/>
    <property type="project" value="UniProtKB-ARBA"/>
</dbReference>
<dbReference type="STRING" id="1123281.SAMN02745180_02110"/>
<dbReference type="PROSITE" id="PS00211">
    <property type="entry name" value="ABC_TRANSPORTER_1"/>
    <property type="match status" value="1"/>
</dbReference>
<dbReference type="InterPro" id="IPR017871">
    <property type="entry name" value="ABC_transporter-like_CS"/>
</dbReference>
<keyword evidence="2" id="KW-0813">Transport</keyword>
<organism evidence="6 7">
    <name type="scientific">Sporanaerobacter acetigenes DSM 13106</name>
    <dbReference type="NCBI Taxonomy" id="1123281"/>
    <lineage>
        <taxon>Bacteria</taxon>
        <taxon>Bacillati</taxon>
        <taxon>Bacillota</taxon>
        <taxon>Tissierellia</taxon>
        <taxon>Tissierellales</taxon>
        <taxon>Sporanaerobacteraceae</taxon>
        <taxon>Sporanaerobacter</taxon>
    </lineage>
</organism>
<dbReference type="CDD" id="cd03257">
    <property type="entry name" value="ABC_NikE_OppD_transporters"/>
    <property type="match status" value="1"/>
</dbReference>
<reference evidence="6 7" key="1">
    <citation type="submission" date="2016-11" db="EMBL/GenBank/DDBJ databases">
        <authorList>
            <person name="Jaros S."/>
            <person name="Januszkiewicz K."/>
            <person name="Wedrychowicz H."/>
        </authorList>
    </citation>
    <scope>NUCLEOTIDE SEQUENCE [LARGE SCALE GENOMIC DNA]</scope>
    <source>
        <strain evidence="6 7">DSM 13106</strain>
    </source>
</reference>
<dbReference type="GO" id="GO:0005524">
    <property type="term" value="F:ATP binding"/>
    <property type="evidence" value="ECO:0007669"/>
    <property type="project" value="UniProtKB-KW"/>
</dbReference>
<dbReference type="Gene3D" id="3.40.50.300">
    <property type="entry name" value="P-loop containing nucleotide triphosphate hydrolases"/>
    <property type="match status" value="1"/>
</dbReference>
<dbReference type="InterPro" id="IPR050319">
    <property type="entry name" value="ABC_transp_ATP-bind"/>
</dbReference>
<evidence type="ECO:0000256" key="2">
    <source>
        <dbReference type="ARBA" id="ARBA00022448"/>
    </source>
</evidence>
<proteinExistence type="inferred from homology"/>
<dbReference type="EMBL" id="FQXR01000010">
    <property type="protein sequence ID" value="SHI09557.1"/>
    <property type="molecule type" value="Genomic_DNA"/>
</dbReference>
<dbReference type="GO" id="GO:0015833">
    <property type="term" value="P:peptide transport"/>
    <property type="evidence" value="ECO:0007669"/>
    <property type="project" value="InterPro"/>
</dbReference>
<dbReference type="InterPro" id="IPR027417">
    <property type="entry name" value="P-loop_NTPase"/>
</dbReference>
<dbReference type="SMART" id="SM00382">
    <property type="entry name" value="AAA"/>
    <property type="match status" value="1"/>
</dbReference>